<feature type="domain" description="Lipoyl-binding" evidence="10">
    <location>
        <begin position="2"/>
        <end position="78"/>
    </location>
</feature>
<dbReference type="InterPro" id="IPR023213">
    <property type="entry name" value="CAT-like_dom_sf"/>
</dbReference>
<evidence type="ECO:0000313" key="12">
    <source>
        <dbReference type="EMBL" id="SLN69773.1"/>
    </source>
</evidence>
<dbReference type="InterPro" id="IPR011053">
    <property type="entry name" value="Single_hybrid_motif"/>
</dbReference>
<accession>A0A1X7A3Z0</accession>
<dbReference type="CDD" id="cd06849">
    <property type="entry name" value="lipoyl_domain"/>
    <property type="match status" value="1"/>
</dbReference>
<dbReference type="RefSeq" id="WP_085828243.1">
    <property type="nucleotide sequence ID" value="NZ_FWFJ01000043.1"/>
</dbReference>
<dbReference type="InterPro" id="IPR006257">
    <property type="entry name" value="LAT1"/>
</dbReference>
<dbReference type="InterPro" id="IPR001078">
    <property type="entry name" value="2-oxoacid_DH_actylTfrase"/>
</dbReference>
<comment type="similarity">
    <text evidence="1 8">Belongs to the 2-oxoacid dehydrogenase family.</text>
</comment>
<dbReference type="NCBIfam" id="TIGR01349">
    <property type="entry name" value="PDHac_trf_mito"/>
    <property type="match status" value="1"/>
</dbReference>
<evidence type="ECO:0000256" key="4">
    <source>
        <dbReference type="ARBA" id="ARBA00022823"/>
    </source>
</evidence>
<keyword evidence="12" id="KW-0670">Pyruvate</keyword>
<dbReference type="PANTHER" id="PTHR23151:SF90">
    <property type="entry name" value="DIHYDROLIPOYLLYSINE-RESIDUE ACETYLTRANSFERASE COMPONENT OF PYRUVATE DEHYDROGENASE COMPLEX, MITOCHONDRIAL-RELATED"/>
    <property type="match status" value="1"/>
</dbReference>
<dbReference type="GO" id="GO:0004742">
    <property type="term" value="F:dihydrolipoyllysine-residue acetyltransferase activity"/>
    <property type="evidence" value="ECO:0007669"/>
    <property type="project" value="UniProtKB-UniRule"/>
</dbReference>
<evidence type="ECO:0000313" key="13">
    <source>
        <dbReference type="Proteomes" id="UP000194012"/>
    </source>
</evidence>
<dbReference type="GO" id="GO:0045254">
    <property type="term" value="C:pyruvate dehydrogenase complex"/>
    <property type="evidence" value="ECO:0007669"/>
    <property type="project" value="UniProtKB-UniRule"/>
</dbReference>
<dbReference type="EMBL" id="FWFJ01000043">
    <property type="protein sequence ID" value="SLN69773.1"/>
    <property type="molecule type" value="Genomic_DNA"/>
</dbReference>
<dbReference type="Gene3D" id="4.10.320.10">
    <property type="entry name" value="E3-binding domain"/>
    <property type="match status" value="1"/>
</dbReference>
<sequence length="438" mass="45258">MPIEILMPALSPTMEEGTLAKWLVKEGDTVSSGDLLAEIETDKATMEFEAVDEGVIGKILIEEGTEGVKVNTAIAVLLEEGESGDDIKAGGSAAPAEAPKADAKSETAAPAAAPETKAPAAPAAADGGRVFASPLARRIAADKGVDLAGLTGSGPHGRIVKADVEGAKAGSAKPAAASAPAETAKAAPATASMASGPSSDAVMAMYQGREYEEVKLDGMRKTIAARLTEAKQTVPHFYLRRDIKLDALMKFRGELNKQLEGRGVKLSVNDFIIKACALALQAVPDANAVWAGDKVLKLKPSDVAVAVAIEGGLFTPVLKDAEMKSLSALSTEMKDLASRARDRKLAPQEYQGGTFAISNLGMFGIDNFDAVINPPHGAILAVGAGKKQPVVGSDGELAVATVMSVTLSVDHRVIDGAMGAELLNQIVDNLENPMVMLA</sequence>
<dbReference type="OrthoDB" id="9805770at2"/>
<organism evidence="12 13">
    <name type="scientific">Roseovarius gaetbuli</name>
    <dbReference type="NCBI Taxonomy" id="1356575"/>
    <lineage>
        <taxon>Bacteria</taxon>
        <taxon>Pseudomonadati</taxon>
        <taxon>Pseudomonadota</taxon>
        <taxon>Alphaproteobacteria</taxon>
        <taxon>Rhodobacterales</taxon>
        <taxon>Roseobacteraceae</taxon>
        <taxon>Roseovarius</taxon>
    </lineage>
</organism>
<dbReference type="PROSITE" id="PS51826">
    <property type="entry name" value="PSBD"/>
    <property type="match status" value="1"/>
</dbReference>
<gene>
    <name evidence="12" type="primary">pdhC_2</name>
    <name evidence="12" type="ORF">ROG8370_03308</name>
</gene>
<dbReference type="GO" id="GO:0006086">
    <property type="term" value="P:pyruvate decarboxylation to acetyl-CoA"/>
    <property type="evidence" value="ECO:0007669"/>
    <property type="project" value="InterPro"/>
</dbReference>
<keyword evidence="4 8" id="KW-0450">Lipoyl</keyword>
<comment type="function">
    <text evidence="6">The pyruvate dehydrogenase complex catalyzes the overall conversion of pyruvate to acetyl-CoA and CO(2). It contains multiple copies of three enzymatic components: pyruvate dehydrogenase (E1), dihydrolipoamide acetyltransferase (E2) and lipoamide dehydrogenase (E3).</text>
</comment>
<dbReference type="Pfam" id="PF02817">
    <property type="entry name" value="E3_binding"/>
    <property type="match status" value="1"/>
</dbReference>
<evidence type="ECO:0000256" key="8">
    <source>
        <dbReference type="RuleBase" id="RU361137"/>
    </source>
</evidence>
<keyword evidence="13" id="KW-1185">Reference proteome</keyword>
<evidence type="ECO:0000256" key="9">
    <source>
        <dbReference type="SAM" id="MobiDB-lite"/>
    </source>
</evidence>
<dbReference type="Pfam" id="PF00198">
    <property type="entry name" value="2-oxoacid_dh"/>
    <property type="match status" value="1"/>
</dbReference>
<dbReference type="Gene3D" id="3.30.559.10">
    <property type="entry name" value="Chloramphenicol acetyltransferase-like domain"/>
    <property type="match status" value="1"/>
</dbReference>
<dbReference type="PROSITE" id="PS50968">
    <property type="entry name" value="BIOTINYL_LIPOYL"/>
    <property type="match status" value="1"/>
</dbReference>
<dbReference type="Proteomes" id="UP000194012">
    <property type="component" value="Unassembled WGS sequence"/>
</dbReference>
<evidence type="ECO:0000256" key="2">
    <source>
        <dbReference type="ARBA" id="ARBA00011484"/>
    </source>
</evidence>
<protein>
    <recommendedName>
        <fullName evidence="8">Acetyltransferase component of pyruvate dehydrogenase complex</fullName>
        <ecNumber evidence="8">2.3.1.12</ecNumber>
    </recommendedName>
</protein>
<dbReference type="PROSITE" id="PS00189">
    <property type="entry name" value="LIPOYL"/>
    <property type="match status" value="1"/>
</dbReference>
<comment type="subunit">
    <text evidence="2">Forms a 24-polypeptide structural core with octahedral symmetry.</text>
</comment>
<dbReference type="PANTHER" id="PTHR23151">
    <property type="entry name" value="DIHYDROLIPOAMIDE ACETYL/SUCCINYL-TRANSFERASE-RELATED"/>
    <property type="match status" value="1"/>
</dbReference>
<dbReference type="Gene3D" id="2.40.50.100">
    <property type="match status" value="1"/>
</dbReference>
<evidence type="ECO:0000259" key="11">
    <source>
        <dbReference type="PROSITE" id="PS51826"/>
    </source>
</evidence>
<dbReference type="InterPro" id="IPR004167">
    <property type="entry name" value="PSBD"/>
</dbReference>
<comment type="cofactor">
    <cofactor evidence="8">
        <name>(R)-lipoate</name>
        <dbReference type="ChEBI" id="CHEBI:83088"/>
    </cofactor>
    <text evidence="8">Binds 1 lipoyl cofactor covalently.</text>
</comment>
<dbReference type="EC" id="2.3.1.12" evidence="8"/>
<feature type="domain" description="Peripheral subunit-binding (PSBD)" evidence="11">
    <location>
        <begin position="131"/>
        <end position="168"/>
    </location>
</feature>
<dbReference type="SUPFAM" id="SSF47005">
    <property type="entry name" value="Peripheral subunit-binding domain of 2-oxo acid dehydrogenase complex"/>
    <property type="match status" value="1"/>
</dbReference>
<dbReference type="InterPro" id="IPR003016">
    <property type="entry name" value="2-oxoA_DH_lipoyl-BS"/>
</dbReference>
<comment type="catalytic activity">
    <reaction evidence="7 8">
        <text>N(6)-[(R)-dihydrolipoyl]-L-lysyl-[protein] + acetyl-CoA = N(6)-[(R)-S(8)-acetyldihydrolipoyl]-L-lysyl-[protein] + CoA</text>
        <dbReference type="Rhea" id="RHEA:17017"/>
        <dbReference type="Rhea" id="RHEA-COMP:10475"/>
        <dbReference type="Rhea" id="RHEA-COMP:10478"/>
        <dbReference type="ChEBI" id="CHEBI:57287"/>
        <dbReference type="ChEBI" id="CHEBI:57288"/>
        <dbReference type="ChEBI" id="CHEBI:83100"/>
        <dbReference type="ChEBI" id="CHEBI:83111"/>
        <dbReference type="EC" id="2.3.1.12"/>
    </reaction>
</comment>
<name>A0A1X7A3Z0_9RHOB</name>
<evidence type="ECO:0000256" key="6">
    <source>
        <dbReference type="ARBA" id="ARBA00025211"/>
    </source>
</evidence>
<dbReference type="AlphaFoldDB" id="A0A1X7A3Z0"/>
<feature type="region of interest" description="Disordered" evidence="9">
    <location>
        <begin position="171"/>
        <end position="196"/>
    </location>
</feature>
<feature type="compositionally biased region" description="Low complexity" evidence="9">
    <location>
        <begin position="106"/>
        <end position="125"/>
    </location>
</feature>
<evidence type="ECO:0000256" key="7">
    <source>
        <dbReference type="ARBA" id="ARBA00048370"/>
    </source>
</evidence>
<keyword evidence="3 8" id="KW-0808">Transferase</keyword>
<evidence type="ECO:0000256" key="1">
    <source>
        <dbReference type="ARBA" id="ARBA00007317"/>
    </source>
</evidence>
<feature type="compositionally biased region" description="Low complexity" evidence="9">
    <location>
        <begin position="89"/>
        <end position="98"/>
    </location>
</feature>
<evidence type="ECO:0000256" key="3">
    <source>
        <dbReference type="ARBA" id="ARBA00022679"/>
    </source>
</evidence>
<dbReference type="Pfam" id="PF00364">
    <property type="entry name" value="Biotin_lipoyl"/>
    <property type="match status" value="1"/>
</dbReference>
<dbReference type="SUPFAM" id="SSF51230">
    <property type="entry name" value="Single hybrid motif"/>
    <property type="match status" value="1"/>
</dbReference>
<dbReference type="InterPro" id="IPR000089">
    <property type="entry name" value="Biotin_lipoyl"/>
</dbReference>
<evidence type="ECO:0000256" key="5">
    <source>
        <dbReference type="ARBA" id="ARBA00023315"/>
    </source>
</evidence>
<evidence type="ECO:0000259" key="10">
    <source>
        <dbReference type="PROSITE" id="PS50968"/>
    </source>
</evidence>
<reference evidence="13" key="1">
    <citation type="submission" date="2017-03" db="EMBL/GenBank/DDBJ databases">
        <authorList>
            <person name="Rodrigo-Torres L."/>
            <person name="Arahal R.D."/>
            <person name="Lucena T."/>
        </authorList>
    </citation>
    <scope>NUCLEOTIDE SEQUENCE [LARGE SCALE GENOMIC DNA]</scope>
    <source>
        <strain evidence="13">CECT 8370</strain>
    </source>
</reference>
<feature type="region of interest" description="Disordered" evidence="9">
    <location>
        <begin position="84"/>
        <end position="125"/>
    </location>
</feature>
<proteinExistence type="inferred from homology"/>
<dbReference type="FunFam" id="2.40.50.100:FF:000010">
    <property type="entry name" value="Acetyltransferase component of pyruvate dehydrogenase complex"/>
    <property type="match status" value="1"/>
</dbReference>
<dbReference type="InterPro" id="IPR036625">
    <property type="entry name" value="E3-bd_dom_sf"/>
</dbReference>
<dbReference type="SUPFAM" id="SSF52777">
    <property type="entry name" value="CoA-dependent acyltransferases"/>
    <property type="match status" value="1"/>
</dbReference>
<dbReference type="InterPro" id="IPR045257">
    <property type="entry name" value="E2/Pdx1"/>
</dbReference>
<keyword evidence="5 8" id="KW-0012">Acyltransferase</keyword>